<dbReference type="KEGG" id="aup:AsAng_0025330"/>
<keyword evidence="2" id="KW-0784">Thiamine biosynthesis</keyword>
<evidence type="ECO:0000256" key="2">
    <source>
        <dbReference type="ARBA" id="ARBA00022977"/>
    </source>
</evidence>
<dbReference type="GO" id="GO:0005737">
    <property type="term" value="C:cytoplasm"/>
    <property type="evidence" value="ECO:0007669"/>
    <property type="project" value="TreeGrafter"/>
</dbReference>
<gene>
    <name evidence="4" type="ORF">AsAng_0025330</name>
</gene>
<dbReference type="RefSeq" id="WP_264792961.1">
    <property type="nucleotide sequence ID" value="NZ_AP026867.1"/>
</dbReference>
<proteinExistence type="predicted"/>
<name>A0A915YEU6_9BACT</name>
<dbReference type="GO" id="GO:0004789">
    <property type="term" value="F:thiamine-phosphate diphosphorylase activity"/>
    <property type="evidence" value="ECO:0007669"/>
    <property type="project" value="TreeGrafter"/>
</dbReference>
<organism evidence="4 5">
    <name type="scientific">Aureispira anguillae</name>
    <dbReference type="NCBI Taxonomy" id="2864201"/>
    <lineage>
        <taxon>Bacteria</taxon>
        <taxon>Pseudomonadati</taxon>
        <taxon>Bacteroidota</taxon>
        <taxon>Saprospiria</taxon>
        <taxon>Saprospirales</taxon>
        <taxon>Saprospiraceae</taxon>
        <taxon>Aureispira</taxon>
    </lineage>
</organism>
<evidence type="ECO:0000256" key="1">
    <source>
        <dbReference type="ARBA" id="ARBA00004948"/>
    </source>
</evidence>
<dbReference type="SUPFAM" id="SSF51391">
    <property type="entry name" value="Thiamin phosphate synthase"/>
    <property type="match status" value="1"/>
</dbReference>
<keyword evidence="5" id="KW-1185">Reference proteome</keyword>
<dbReference type="Proteomes" id="UP001060919">
    <property type="component" value="Chromosome"/>
</dbReference>
<dbReference type="InterPro" id="IPR022998">
    <property type="entry name" value="ThiamineP_synth_TenI"/>
</dbReference>
<dbReference type="PANTHER" id="PTHR20857">
    <property type="entry name" value="THIAMINE-PHOSPHATE PYROPHOSPHORYLASE"/>
    <property type="match status" value="1"/>
</dbReference>
<dbReference type="CDD" id="cd00564">
    <property type="entry name" value="TMP_TenI"/>
    <property type="match status" value="1"/>
</dbReference>
<dbReference type="AlphaFoldDB" id="A0A915YEU6"/>
<comment type="pathway">
    <text evidence="1">Cofactor biosynthesis; thiamine diphosphate biosynthesis.</text>
</comment>
<dbReference type="Pfam" id="PF02581">
    <property type="entry name" value="TMP-TENI"/>
    <property type="match status" value="1"/>
</dbReference>
<dbReference type="Gene3D" id="3.20.20.70">
    <property type="entry name" value="Aldolase class I"/>
    <property type="match status" value="1"/>
</dbReference>
<dbReference type="InterPro" id="IPR036206">
    <property type="entry name" value="ThiamineP_synth_sf"/>
</dbReference>
<protein>
    <submittedName>
        <fullName evidence="4">Thiamine phosphate synthase</fullName>
    </submittedName>
</protein>
<reference evidence="4" key="1">
    <citation type="submission" date="2022-09" db="EMBL/GenBank/DDBJ databases">
        <title>Aureispira anguillicida sp. nov., isolated from Leptocephalus of Japanese eel Anguilla japonica.</title>
        <authorList>
            <person name="Yuasa K."/>
            <person name="Mekata T."/>
            <person name="Ikunari K."/>
        </authorList>
    </citation>
    <scope>NUCLEOTIDE SEQUENCE</scope>
    <source>
        <strain evidence="4">EL160426</strain>
    </source>
</reference>
<dbReference type="GO" id="GO:0009228">
    <property type="term" value="P:thiamine biosynthetic process"/>
    <property type="evidence" value="ECO:0007669"/>
    <property type="project" value="UniProtKB-KW"/>
</dbReference>
<evidence type="ECO:0000313" key="4">
    <source>
        <dbReference type="EMBL" id="BDS11819.1"/>
    </source>
</evidence>
<accession>A0A915YEU6</accession>
<dbReference type="InterPro" id="IPR013785">
    <property type="entry name" value="Aldolase_TIM"/>
</dbReference>
<evidence type="ECO:0000259" key="3">
    <source>
        <dbReference type="Pfam" id="PF02581"/>
    </source>
</evidence>
<sequence>MEHRLYSTPIFFQEEALILNHLFENGLPCLHLRKPMATKADCVDLLKKINAKFYARIILHQHLELVEEFNLLGVHLTESARRALSSEALKQLIETCHAKDRIIGTAIHQRIDLLTLPKQLDYVTLSPVFPSISKPNYQPTENWSIHDLSFPFQLIALGGVNARTLAAAYERGFKAVAFLGAVWNGKASALENYQKLCKKIQAIDPMR</sequence>
<evidence type="ECO:0000313" key="5">
    <source>
        <dbReference type="Proteomes" id="UP001060919"/>
    </source>
</evidence>
<feature type="domain" description="Thiamine phosphate synthase/TenI" evidence="3">
    <location>
        <begin position="18"/>
        <end position="181"/>
    </location>
</feature>
<dbReference type="PANTHER" id="PTHR20857:SF15">
    <property type="entry name" value="THIAMINE-PHOSPHATE SYNTHASE"/>
    <property type="match status" value="1"/>
</dbReference>
<dbReference type="EMBL" id="AP026867">
    <property type="protein sequence ID" value="BDS11819.1"/>
    <property type="molecule type" value="Genomic_DNA"/>
</dbReference>